<dbReference type="EMBL" id="CP129113">
    <property type="protein sequence ID" value="WLV25527.1"/>
    <property type="molecule type" value="Genomic_DNA"/>
</dbReference>
<evidence type="ECO:0000313" key="2">
    <source>
        <dbReference type="Proteomes" id="UP001180087"/>
    </source>
</evidence>
<accession>A0ABY9KXQ0</accession>
<gene>
    <name evidence="1" type="ORF">QR721_04770</name>
</gene>
<protein>
    <submittedName>
        <fullName evidence="1">Sporulation protein</fullName>
    </submittedName>
</protein>
<dbReference type="RefSeq" id="WP_348029318.1">
    <property type="nucleotide sequence ID" value="NZ_CP129113.1"/>
</dbReference>
<name>A0ABY9KXQ0_9BACI</name>
<organism evidence="1 2">
    <name type="scientific">Aciduricibacillus chroicocephali</name>
    <dbReference type="NCBI Taxonomy" id="3054939"/>
    <lineage>
        <taxon>Bacteria</taxon>
        <taxon>Bacillati</taxon>
        <taxon>Bacillota</taxon>
        <taxon>Bacilli</taxon>
        <taxon>Bacillales</taxon>
        <taxon>Bacillaceae</taxon>
        <taxon>Aciduricibacillus</taxon>
    </lineage>
</organism>
<proteinExistence type="predicted"/>
<reference evidence="1" key="1">
    <citation type="submission" date="2023-06" db="EMBL/GenBank/DDBJ databases">
        <title>A Treasure from Seagulls: Isolation and Description of Aciduricobacillus qingdaonensis gen. nov., sp. nov., a Rare Obligately Uric Acid-utilizing Member in the Family Bacillaceae.</title>
        <authorList>
            <person name="Liu W."/>
            <person name="Wang B."/>
        </authorList>
    </citation>
    <scope>NUCLEOTIDE SEQUENCE</scope>
    <source>
        <strain evidence="1">44XB</strain>
    </source>
</reference>
<keyword evidence="2" id="KW-1185">Reference proteome</keyword>
<dbReference type="Pfam" id="PF17334">
    <property type="entry name" value="CsgA"/>
    <property type="match status" value="1"/>
</dbReference>
<sequence length="85" mass="10116">MAAIESSLLYLKESMDMYRDNPLCESIFRKLEAKDYETESAFITELTDEEISYLNALVRKELRYANDAVDRTRFNQLNDIYELLY</sequence>
<dbReference type="Proteomes" id="UP001180087">
    <property type="component" value="Chromosome"/>
</dbReference>
<evidence type="ECO:0000313" key="1">
    <source>
        <dbReference type="EMBL" id="WLV25527.1"/>
    </source>
</evidence>
<dbReference type="InterPro" id="IPR020255">
    <property type="entry name" value="CsgA"/>
</dbReference>